<sequence>MSKNAASHEDVPSLERARPVAPPRVGPRRRRPGVIALGVVLVAGGGVGGSMLYLHNGQRTPVLTVVREVPVGATVTDADLGEASVALDPAVKAVPSRDRGSVVGKRAAVALTPGSLLSASQVTTTTLLKPGEQLVPVGLKPEQVPASSGSSLSPGARVQIVRVAGENQPAKAPGAPGEGQPISARVVQVGSPAPGTGAVVLDVAVASADGPRLAAWVSTGNARVLVDAPGDGA</sequence>
<name>A0A2N8PQX9_STRNR</name>
<feature type="region of interest" description="Disordered" evidence="1">
    <location>
        <begin position="1"/>
        <end position="28"/>
    </location>
</feature>
<accession>A0A2N8PQX9</accession>
<keyword evidence="4" id="KW-0969">Cilium</keyword>
<keyword evidence="4" id="KW-0282">Flagellum</keyword>
<evidence type="ECO:0000256" key="2">
    <source>
        <dbReference type="SAM" id="Phobius"/>
    </source>
</evidence>
<gene>
    <name evidence="4" type="ORF">AOB60_00420</name>
</gene>
<keyword evidence="2" id="KW-0812">Transmembrane</keyword>
<keyword evidence="2" id="KW-1133">Transmembrane helix</keyword>
<protein>
    <submittedName>
        <fullName evidence="4">Flagellar biosynthesis protein FlgA</fullName>
    </submittedName>
</protein>
<dbReference type="Pfam" id="PF08666">
    <property type="entry name" value="SAF"/>
    <property type="match status" value="1"/>
</dbReference>
<dbReference type="SMART" id="SM00858">
    <property type="entry name" value="SAF"/>
    <property type="match status" value="1"/>
</dbReference>
<evidence type="ECO:0000313" key="5">
    <source>
        <dbReference type="Proteomes" id="UP000236047"/>
    </source>
</evidence>
<dbReference type="Proteomes" id="UP000236047">
    <property type="component" value="Unassembled WGS sequence"/>
</dbReference>
<evidence type="ECO:0000313" key="4">
    <source>
        <dbReference type="EMBL" id="PNE43434.1"/>
    </source>
</evidence>
<reference evidence="5" key="1">
    <citation type="submission" date="2015-09" db="EMBL/GenBank/DDBJ databases">
        <authorList>
            <person name="Graham D.E."/>
            <person name="Mahan K.M."/>
            <person name="Klingeman D.M."/>
            <person name="Fida T."/>
            <person name="Giannone R.J."/>
            <person name="Hettich R.L."/>
            <person name="Parry R.J."/>
            <person name="Spain J.C."/>
        </authorList>
    </citation>
    <scope>NUCLEOTIDE SEQUENCE [LARGE SCALE GENOMIC DNA]</scope>
    <source>
        <strain evidence="5">JCM 4701</strain>
    </source>
</reference>
<feature type="transmembrane region" description="Helical" evidence="2">
    <location>
        <begin position="34"/>
        <end position="54"/>
    </location>
</feature>
<evidence type="ECO:0000256" key="1">
    <source>
        <dbReference type="SAM" id="MobiDB-lite"/>
    </source>
</evidence>
<keyword evidence="4" id="KW-0966">Cell projection</keyword>
<comment type="caution">
    <text evidence="4">The sequence shown here is derived from an EMBL/GenBank/DDBJ whole genome shotgun (WGS) entry which is preliminary data.</text>
</comment>
<feature type="domain" description="SAF" evidence="3">
    <location>
        <begin position="60"/>
        <end position="123"/>
    </location>
</feature>
<evidence type="ECO:0000259" key="3">
    <source>
        <dbReference type="SMART" id="SM00858"/>
    </source>
</evidence>
<dbReference type="AlphaFoldDB" id="A0A2N8PQX9"/>
<keyword evidence="5" id="KW-1185">Reference proteome</keyword>
<dbReference type="RefSeq" id="WP_258017390.1">
    <property type="nucleotide sequence ID" value="NZ_LJSN01000001.1"/>
</dbReference>
<organism evidence="4 5">
    <name type="scientific">Streptomyces noursei</name>
    <name type="common">Streptomyces albulus</name>
    <dbReference type="NCBI Taxonomy" id="1971"/>
    <lineage>
        <taxon>Bacteria</taxon>
        <taxon>Bacillati</taxon>
        <taxon>Actinomycetota</taxon>
        <taxon>Actinomycetes</taxon>
        <taxon>Kitasatosporales</taxon>
        <taxon>Streptomycetaceae</taxon>
        <taxon>Streptomyces</taxon>
    </lineage>
</organism>
<proteinExistence type="predicted"/>
<dbReference type="CDD" id="cd11614">
    <property type="entry name" value="SAF_CpaB_FlgA_like"/>
    <property type="match status" value="1"/>
</dbReference>
<dbReference type="EMBL" id="LJSN01000001">
    <property type="protein sequence ID" value="PNE43434.1"/>
    <property type="molecule type" value="Genomic_DNA"/>
</dbReference>
<keyword evidence="2" id="KW-0472">Membrane</keyword>
<feature type="compositionally biased region" description="Basic and acidic residues" evidence="1">
    <location>
        <begin position="1"/>
        <end position="18"/>
    </location>
</feature>
<dbReference type="InterPro" id="IPR013974">
    <property type="entry name" value="SAF"/>
</dbReference>